<dbReference type="Pfam" id="PF00248">
    <property type="entry name" value="Aldo_ket_red"/>
    <property type="match status" value="1"/>
</dbReference>
<proteinExistence type="predicted"/>
<dbReference type="InterPro" id="IPR023210">
    <property type="entry name" value="NADP_OxRdtase_dom"/>
</dbReference>
<evidence type="ECO:0000256" key="3">
    <source>
        <dbReference type="ARBA" id="ARBA00022737"/>
    </source>
</evidence>
<evidence type="ECO:0000256" key="1">
    <source>
        <dbReference type="ARBA" id="ARBA00004123"/>
    </source>
</evidence>
<dbReference type="Gene3D" id="3.30.160.60">
    <property type="entry name" value="Classic Zinc Finger"/>
    <property type="match status" value="3"/>
</dbReference>
<dbReference type="Pfam" id="PF00096">
    <property type="entry name" value="zf-C2H2"/>
    <property type="match status" value="1"/>
</dbReference>
<keyword evidence="10" id="KW-1185">Reference proteome</keyword>
<comment type="subcellular location">
    <subcellularLocation>
        <location evidence="1">Nucleus</location>
    </subcellularLocation>
</comment>
<keyword evidence="2" id="KW-0479">Metal-binding</keyword>
<evidence type="ECO:0000313" key="10">
    <source>
        <dbReference type="Proteomes" id="UP000076837"/>
    </source>
</evidence>
<dbReference type="SUPFAM" id="SSF57667">
    <property type="entry name" value="beta-beta-alpha zinc fingers"/>
    <property type="match status" value="1"/>
</dbReference>
<gene>
    <name evidence="9" type="ORF">ST47_g5978</name>
</gene>
<dbReference type="Gene3D" id="3.20.20.100">
    <property type="entry name" value="NADP-dependent oxidoreductase domain"/>
    <property type="match status" value="1"/>
</dbReference>
<dbReference type="Proteomes" id="UP000076837">
    <property type="component" value="Unassembled WGS sequence"/>
</dbReference>
<dbReference type="GO" id="GO:0005737">
    <property type="term" value="C:cytoplasm"/>
    <property type="evidence" value="ECO:0007669"/>
    <property type="project" value="TreeGrafter"/>
</dbReference>
<dbReference type="STRING" id="5454.A0A163D2K9"/>
<feature type="region of interest" description="Disordered" evidence="8">
    <location>
        <begin position="365"/>
        <end position="489"/>
    </location>
</feature>
<dbReference type="FunFam" id="3.30.160.60:FF:000031">
    <property type="entry name" value="GLI family zinc finger 3"/>
    <property type="match status" value="1"/>
</dbReference>
<dbReference type="PROSITE" id="PS00028">
    <property type="entry name" value="ZINC_FINGER_C2H2_1"/>
    <property type="match status" value="1"/>
</dbReference>
<dbReference type="PANTHER" id="PTHR43625">
    <property type="entry name" value="AFLATOXIN B1 ALDEHYDE REDUCTASE"/>
    <property type="match status" value="1"/>
</dbReference>
<keyword evidence="7" id="KW-0539">Nucleus</keyword>
<protein>
    <submittedName>
        <fullName evidence="9">Uncharacterized protein</fullName>
    </submittedName>
</protein>
<accession>A0A163D2K9</accession>
<evidence type="ECO:0000256" key="8">
    <source>
        <dbReference type="SAM" id="MobiDB-lite"/>
    </source>
</evidence>
<evidence type="ECO:0000256" key="4">
    <source>
        <dbReference type="ARBA" id="ARBA00022771"/>
    </source>
</evidence>
<keyword evidence="3" id="KW-0677">Repeat</keyword>
<dbReference type="GO" id="GO:0005634">
    <property type="term" value="C:nucleus"/>
    <property type="evidence" value="ECO:0007669"/>
    <property type="project" value="UniProtKB-SubCell"/>
</dbReference>
<dbReference type="SUPFAM" id="SSF51430">
    <property type="entry name" value="NAD(P)-linked oxidoreductase"/>
    <property type="match status" value="1"/>
</dbReference>
<dbReference type="InterPro" id="IPR050791">
    <property type="entry name" value="Aldo-Keto_reductase"/>
</dbReference>
<dbReference type="InterPro" id="IPR036236">
    <property type="entry name" value="Znf_C2H2_sf"/>
</dbReference>
<evidence type="ECO:0000256" key="6">
    <source>
        <dbReference type="ARBA" id="ARBA00023002"/>
    </source>
</evidence>
<dbReference type="AlphaFoldDB" id="A0A163D2K9"/>
<dbReference type="CDD" id="cd19077">
    <property type="entry name" value="AKR_AKR8A1-2"/>
    <property type="match status" value="1"/>
</dbReference>
<dbReference type="Pfam" id="PF23561">
    <property type="entry name" value="zf-C2H2_15"/>
    <property type="match status" value="1"/>
</dbReference>
<keyword evidence="6" id="KW-0560">Oxidoreductase</keyword>
<dbReference type="InterPro" id="IPR036812">
    <property type="entry name" value="NAD(P)_OxRdtase_dom_sf"/>
</dbReference>
<evidence type="ECO:0000256" key="7">
    <source>
        <dbReference type="ARBA" id="ARBA00023242"/>
    </source>
</evidence>
<feature type="compositionally biased region" description="Low complexity" evidence="8">
    <location>
        <begin position="365"/>
        <end position="391"/>
    </location>
</feature>
<name>A0A163D2K9_DIDRA</name>
<feature type="region of interest" description="Disordered" evidence="8">
    <location>
        <begin position="586"/>
        <end position="665"/>
    </location>
</feature>
<feature type="compositionally biased region" description="Basic and acidic residues" evidence="8">
    <location>
        <begin position="413"/>
        <end position="433"/>
    </location>
</feature>
<reference evidence="9 10" key="1">
    <citation type="journal article" date="2016" name="Sci. Rep.">
        <title>Draft genome sequencing and secretome analysis of fungal phytopathogen Ascochyta rabiei provides insight into the necrotrophic effector repertoire.</title>
        <authorList>
            <person name="Verma S."/>
            <person name="Gazara R.K."/>
            <person name="Nizam S."/>
            <person name="Parween S."/>
            <person name="Chattopadhyay D."/>
            <person name="Verma P.K."/>
        </authorList>
    </citation>
    <scope>NUCLEOTIDE SEQUENCE [LARGE SCALE GENOMIC DNA]</scope>
    <source>
        <strain evidence="9 10">ArDII</strain>
    </source>
</reference>
<dbReference type="InterPro" id="IPR013087">
    <property type="entry name" value="Znf_C2H2_type"/>
</dbReference>
<sequence length="821" mass="89024">MPELVGKQVGQIGFGLMGLTWRQSPPPKEQSFETMRTALSLGANNWNGGELYGPPDANSLQLLNEYFTKYPEDADKVVLSIKGGLLPGQMKPDGSQKNVQRSIDECLKWLDGKKSLDLFECARVDPNTPIEDTISYIAEYVKAGKLGGISLSEVGANSIRKAAGVHKISAVEVEFSLFCTDILENGVAKACAELNIPIVAYSPLGRGFLTGRYKKHSDLEPDSMLRHLPRFQPDVFDENVKLVHAVEGIAQKKGVTPGQIALGWVLHQSGKAGMPTFIPIPGATTSARVKENMKPAQLDEADMKELSAILEKFPIVGDSAELLTWTGRAIDLPWTVVASATSPPTPTGPAFASTSVSTSVSASVPTSASASVPTSASASASTSTSTSTSTSIPLPAMDSPSELSDYASDDFPEEIKGRRRSMEPTPDVHERPSKRLRLNHAPPVDDVSGVGRVGRVGDAGDVGDISEDSDGSLPASPNHHPGMSQEDEFGQDQVTVCKWEGCEAGDVENMDNLVEHLHDDHIGTRQKKYSCEWSDCTRKGIPHASGYALRAHMRSHTREKPFYCTLPECDRSFTRSDALAKHMRTVHETEALRPSDPVPKHHSSNPSNKFQRIKLVLSNEAKRPSESKASTPASPSSLHPPAASASAIASASASTPHPPDADHAHNNITYIQDLASPGAPTMVQFPPDISLTPAELSLPADALFHALRRTLQYATEEGEALRLEAEALEKQRKAEWAAKEVLLENYMEFQIAKTKRDRLEQGLPADLEGLHAAECDAAPSTHLDIEPKEGRLPWWRDEGWLQRQAHPRHGAQDHEASLGYA</sequence>
<keyword evidence="4" id="KW-0863">Zinc-finger</keyword>
<dbReference type="FunFam" id="3.30.160.60:FF:000201">
    <property type="entry name" value="C2H2 finger domain protein (Gli3)"/>
    <property type="match status" value="1"/>
</dbReference>
<dbReference type="OrthoDB" id="3214149at2759"/>
<dbReference type="GO" id="GO:0008270">
    <property type="term" value="F:zinc ion binding"/>
    <property type="evidence" value="ECO:0007669"/>
    <property type="project" value="UniProtKB-KW"/>
</dbReference>
<evidence type="ECO:0000313" key="9">
    <source>
        <dbReference type="EMBL" id="KZM22863.1"/>
    </source>
</evidence>
<dbReference type="SMART" id="SM00355">
    <property type="entry name" value="ZnF_C2H2"/>
    <property type="match status" value="3"/>
</dbReference>
<organism evidence="9 10">
    <name type="scientific">Didymella rabiei</name>
    <name type="common">Chickpea ascochyta blight fungus</name>
    <name type="synonym">Mycosphaerella rabiei</name>
    <dbReference type="NCBI Taxonomy" id="5454"/>
    <lineage>
        <taxon>Eukaryota</taxon>
        <taxon>Fungi</taxon>
        <taxon>Dikarya</taxon>
        <taxon>Ascomycota</taxon>
        <taxon>Pezizomycotina</taxon>
        <taxon>Dothideomycetes</taxon>
        <taxon>Pleosporomycetidae</taxon>
        <taxon>Pleosporales</taxon>
        <taxon>Pleosporineae</taxon>
        <taxon>Didymellaceae</taxon>
        <taxon>Ascochyta</taxon>
    </lineage>
</organism>
<evidence type="ECO:0000256" key="2">
    <source>
        <dbReference type="ARBA" id="ARBA00022723"/>
    </source>
</evidence>
<comment type="caution">
    <text evidence="9">The sequence shown here is derived from an EMBL/GenBank/DDBJ whole genome shotgun (WGS) entry which is preliminary data.</text>
</comment>
<feature type="compositionally biased region" description="Low complexity" evidence="8">
    <location>
        <begin position="629"/>
        <end position="655"/>
    </location>
</feature>
<dbReference type="InterPro" id="IPR056436">
    <property type="entry name" value="Znf-C2H2_ZIC1-5/GLI1-3-like"/>
</dbReference>
<dbReference type="PROSITE" id="PS50157">
    <property type="entry name" value="ZINC_FINGER_C2H2_2"/>
    <property type="match status" value="1"/>
</dbReference>
<dbReference type="PANTHER" id="PTHR43625:SF78">
    <property type="entry name" value="PYRIDOXAL REDUCTASE-RELATED"/>
    <property type="match status" value="1"/>
</dbReference>
<evidence type="ECO:0000256" key="5">
    <source>
        <dbReference type="ARBA" id="ARBA00022833"/>
    </source>
</evidence>
<dbReference type="GO" id="GO:0016491">
    <property type="term" value="F:oxidoreductase activity"/>
    <property type="evidence" value="ECO:0007669"/>
    <property type="project" value="UniProtKB-KW"/>
</dbReference>
<dbReference type="EMBL" id="JYNV01000205">
    <property type="protein sequence ID" value="KZM22863.1"/>
    <property type="molecule type" value="Genomic_DNA"/>
</dbReference>
<keyword evidence="5" id="KW-0862">Zinc</keyword>